<dbReference type="Proteomes" id="UP000823636">
    <property type="component" value="Unassembled WGS sequence"/>
</dbReference>
<dbReference type="EMBL" id="JADIMW010000067">
    <property type="protein sequence ID" value="MBO8438460.1"/>
    <property type="molecule type" value="Genomic_DNA"/>
</dbReference>
<protein>
    <submittedName>
        <fullName evidence="1">Uncharacterized protein</fullName>
    </submittedName>
</protein>
<evidence type="ECO:0000313" key="2">
    <source>
        <dbReference type="Proteomes" id="UP000823636"/>
    </source>
</evidence>
<reference evidence="1" key="2">
    <citation type="journal article" date="2021" name="PeerJ">
        <title>Extensive microbial diversity within the chicken gut microbiome revealed by metagenomics and culture.</title>
        <authorList>
            <person name="Gilroy R."/>
            <person name="Ravi A."/>
            <person name="Getino M."/>
            <person name="Pursley I."/>
            <person name="Horton D.L."/>
            <person name="Alikhan N.F."/>
            <person name="Baker D."/>
            <person name="Gharbi K."/>
            <person name="Hall N."/>
            <person name="Watson M."/>
            <person name="Adriaenssens E.M."/>
            <person name="Foster-Nyarko E."/>
            <person name="Jarju S."/>
            <person name="Secka A."/>
            <person name="Antonio M."/>
            <person name="Oren A."/>
            <person name="Chaudhuri R.R."/>
            <person name="La Ragione R."/>
            <person name="Hildebrand F."/>
            <person name="Pallen M.J."/>
        </authorList>
    </citation>
    <scope>NUCLEOTIDE SEQUENCE</scope>
    <source>
        <strain evidence="1">G3-4614</strain>
    </source>
</reference>
<sequence>MKRYIILTIITVAFTTVIYGQEEAEKYRRSSIYSICISHENTTYAKEISDVFVNMPVPDKFNNHDLNIKILTSNDKKEDNENITAFLNNNNVARRLVGYWFQRDPSTGECSLDLISERGLYDADYFDVELSRQSIRGEAMLKDAGEDLIKNTFVLVNDIRYVDKQKTAAVASGILRGIGILAGAFLGSSDITDIANSVGDIVENIRGFRVIVTSYLYQLEWNDTVAAKFYSDYYIAPGTKNETKRQAFLTDNSTFKLRYVGVKRIDSGQTSYAGVFEPVDMIRKVCMRAIDKSVVELQRTYDEFKVKTPIFSVSPDITAKIGMKEGMTEESRYEVLERIKDQDGTISYKRVGVIAPVTGKIWDNRYMATEERSSGSELTCTTFRKVSGGTFYPGMLIREIRIK</sequence>
<evidence type="ECO:0000313" key="1">
    <source>
        <dbReference type="EMBL" id="MBO8438460.1"/>
    </source>
</evidence>
<comment type="caution">
    <text evidence="1">The sequence shown here is derived from an EMBL/GenBank/DDBJ whole genome shotgun (WGS) entry which is preliminary data.</text>
</comment>
<name>A0A9D9E5U1_9BACT</name>
<reference evidence="1" key="1">
    <citation type="submission" date="2020-10" db="EMBL/GenBank/DDBJ databases">
        <authorList>
            <person name="Gilroy R."/>
        </authorList>
    </citation>
    <scope>NUCLEOTIDE SEQUENCE</scope>
    <source>
        <strain evidence="1">G3-4614</strain>
    </source>
</reference>
<gene>
    <name evidence="1" type="ORF">IAC54_06140</name>
</gene>
<proteinExistence type="predicted"/>
<organism evidence="1 2">
    <name type="scientific">Candidatus Caccoplasma merdipullorum</name>
    <dbReference type="NCBI Taxonomy" id="2840718"/>
    <lineage>
        <taxon>Bacteria</taxon>
        <taxon>Pseudomonadati</taxon>
        <taxon>Bacteroidota</taxon>
        <taxon>Bacteroidia</taxon>
        <taxon>Bacteroidales</taxon>
        <taxon>Bacteroidaceae</taxon>
        <taxon>Bacteroidaceae incertae sedis</taxon>
        <taxon>Candidatus Caccoplasma</taxon>
    </lineage>
</organism>
<dbReference type="AlphaFoldDB" id="A0A9D9E5U1"/>
<accession>A0A9D9E5U1</accession>